<sequence>MMENSGIIDGLEYARREGGILLEKCPACSGSVIIPEQIEGEPVRWAAPYAFSRTNVTSVALPRYMEQIGNYVFYRCFHLKSLSFSDALNDVGAGAFTGSAIRNIEIRLYKGEKSVLKFIADEIRYALTVTMRYCREDGSEERAKLIFPEHYEEAVENTPARIVETHYHGSGGDYRQCFYDRELNYSEYDRLFPRAVAEETEETASEMAALRLRYPYKLSQAAKAEYAEYVKEHLMAAASIYIDREESDMLRFFGKEGFWSRDTLEGAIEKAAEKEKTEILSVLMEERHRYFPKQKKVFEL</sequence>
<keyword evidence="2" id="KW-1185">Reference proteome</keyword>
<proteinExistence type="predicted"/>
<gene>
    <name evidence="1" type="ORF">Lac1_27910</name>
</gene>
<dbReference type="Pfam" id="PF13306">
    <property type="entry name" value="LRR_5"/>
    <property type="match status" value="1"/>
</dbReference>
<dbReference type="RefSeq" id="WP_316265666.1">
    <property type="nucleotide sequence ID" value="NZ_AP027742.1"/>
</dbReference>
<protein>
    <submittedName>
        <fullName evidence="1">Uncharacterized protein</fullName>
    </submittedName>
</protein>
<dbReference type="EMBL" id="AP027742">
    <property type="protein sequence ID" value="BDZ78608.1"/>
    <property type="molecule type" value="Genomic_DNA"/>
</dbReference>
<dbReference type="InterPro" id="IPR032675">
    <property type="entry name" value="LRR_dom_sf"/>
</dbReference>
<dbReference type="InterPro" id="IPR026906">
    <property type="entry name" value="LRR_5"/>
</dbReference>
<name>A0ABM8I7S8_9FIRM</name>
<accession>A0ABM8I7S8</accession>
<dbReference type="Gene3D" id="3.80.10.10">
    <property type="entry name" value="Ribonuclease Inhibitor"/>
    <property type="match status" value="1"/>
</dbReference>
<evidence type="ECO:0000313" key="1">
    <source>
        <dbReference type="EMBL" id="BDZ78608.1"/>
    </source>
</evidence>
<organism evidence="1 2">
    <name type="scientific">Claveliimonas bilis</name>
    <dbReference type="NCBI Taxonomy" id="3028070"/>
    <lineage>
        <taxon>Bacteria</taxon>
        <taxon>Bacillati</taxon>
        <taxon>Bacillota</taxon>
        <taxon>Clostridia</taxon>
        <taxon>Lachnospirales</taxon>
        <taxon>Lachnospiraceae</taxon>
        <taxon>Claveliimonas</taxon>
    </lineage>
</organism>
<dbReference type="Proteomes" id="UP001305815">
    <property type="component" value="Chromosome"/>
</dbReference>
<reference evidence="2" key="1">
    <citation type="journal article" date="2023" name="Int. J. Syst. Evol. Microbiol.">
        <title>Claveliimonas bilis gen. nov., sp. nov., deoxycholic acid-producing bacteria isolated from human faeces, and reclassification of Sellimonas monacensis Zenner et al. 2021 as Claveliimonas monacensis comb. nov.</title>
        <authorList>
            <person name="Hisatomi A."/>
            <person name="Kastawa N.W.E.P.G."/>
            <person name="Song I."/>
            <person name="Ohkuma M."/>
            <person name="Fukiya S."/>
            <person name="Sakamoto M."/>
        </authorList>
    </citation>
    <scope>NUCLEOTIDE SEQUENCE [LARGE SCALE GENOMIC DNA]</scope>
    <source>
        <strain evidence="2">12BBH14</strain>
    </source>
</reference>
<evidence type="ECO:0000313" key="2">
    <source>
        <dbReference type="Proteomes" id="UP001305815"/>
    </source>
</evidence>